<evidence type="ECO:0000256" key="1">
    <source>
        <dbReference type="ARBA" id="ARBA00001917"/>
    </source>
</evidence>
<dbReference type="GO" id="GO:0005634">
    <property type="term" value="C:nucleus"/>
    <property type="evidence" value="ECO:0007669"/>
    <property type="project" value="UniProtKB-SubCell"/>
</dbReference>
<dbReference type="GO" id="GO:0003723">
    <property type="term" value="F:RNA binding"/>
    <property type="evidence" value="ECO:0007669"/>
    <property type="project" value="TreeGrafter"/>
</dbReference>
<keyword evidence="7" id="KW-0963">Cytoplasm</keyword>
<comment type="cofactor">
    <cofactor evidence="1">
        <name>FMN</name>
        <dbReference type="ChEBI" id="CHEBI:58210"/>
    </cofactor>
</comment>
<feature type="domain" description="DUS-like FMN-binding" evidence="24">
    <location>
        <begin position="433"/>
        <end position="644"/>
    </location>
</feature>
<keyword evidence="13" id="KW-0862">Zinc</keyword>
<evidence type="ECO:0000256" key="11">
    <source>
        <dbReference type="ARBA" id="ARBA00022723"/>
    </source>
</evidence>
<comment type="similarity">
    <text evidence="4">Belongs to the Dus family. Dus3 subfamily.</text>
</comment>
<evidence type="ECO:0000256" key="8">
    <source>
        <dbReference type="ARBA" id="ARBA00022630"/>
    </source>
</evidence>
<keyword evidence="16" id="KW-0539">Nucleus</keyword>
<dbReference type="AlphaFoldDB" id="A0A5N6L0G4"/>
<feature type="region of interest" description="Disordered" evidence="23">
    <location>
        <begin position="144"/>
        <end position="245"/>
    </location>
</feature>
<feature type="compositionally biased region" description="Polar residues" evidence="23">
    <location>
        <begin position="395"/>
        <end position="410"/>
    </location>
</feature>
<dbReference type="FunFam" id="3.20.20.70:FF:000145">
    <property type="entry name" value="tRNA-dihydrouridine(47) synthase [NAD(P)(+)]"/>
    <property type="match status" value="1"/>
</dbReference>
<evidence type="ECO:0000256" key="16">
    <source>
        <dbReference type="ARBA" id="ARBA00023242"/>
    </source>
</evidence>
<name>A0A5N6L0G4_9ROSI</name>
<sequence length="843" mass="93222">MGKRGRGDGETNRKTIERKGILFGMFSSHKQVGSPADVTLLRHKIPGGGKGVIIDQESSRSARLQAMLRARSSRTEAPLPPVVTVVGFAQRQTAAVNMTVHGGELKLSDSAQPAISLERFDPNVPSEGHTSMPEDSVVARAENAETIDDSGKRKADAIVDKHGKDEPPRKRGVAAIKSEYLLGGPHRHNGGDVPRDDRDKVQNDQEHPQDARDRPQDDRDGRQGKRKKQRGQNTARDFGKSSDAIPMCSARAREDEFTPTTCPYKDNCKFTHDIRKYLSEGKRGDLSSFDSKCPVYEALGHCNAGWRCRFAGSHSSEVTREDGRKELILLRQPAKLGGPDAHDPDDDGVGVVNVVPVQQKIAMRKKQVKTPKTDAYIDWLNRTGQGSGDGDRSQKSQNFTTVDSQENQASFKDPPPLPSEKRRLYYGPETPILAPLTTQGNLPFRRLAVDLGAQVTWSEMACAMPLITGEKSEWALMKAHKSETTPPQYTPQTTIVDSYDNSKDLKFGAQISGAKPWLAGKATEILTTYLPNLRAVDLNCGCPIDLIFRQGAGSALMDSPGRLEKILRGMNAVSGDVPITVKIRMGVKDGKPTADRLVERLAFGGPEAHEVGVGAPGVQAITLHGRSRQQRYTRSANWEYISECTALVNSYNKQNAARTDTIREPDARYGSAANNGNIYFIGNGDCYSHEDYYSHIKSSGADSVMVARGALIKPWIFEEIAAGQHLDKSASERLDYIERFARYGLQTWGSDEMGIGTTRRFLLEWLSFACRYVPVGLLERLPPNIQDRPPAYRGRNELETLLSSDNYKDWIKISEMFLGPAHKDFKFEPKHKSNSYESVEAEG</sequence>
<keyword evidence="15" id="KW-0560">Oxidoreductase</keyword>
<keyword evidence="12" id="KW-0677">Repeat</keyword>
<proteinExistence type="inferred from homology"/>
<reference evidence="25 26" key="1">
    <citation type="submission" date="2019-06" db="EMBL/GenBank/DDBJ databases">
        <title>A chromosomal-level reference genome of Carpinus fangiana (Coryloideae, Betulaceae).</title>
        <authorList>
            <person name="Yang X."/>
            <person name="Wang Z."/>
            <person name="Zhang L."/>
            <person name="Hao G."/>
            <person name="Liu J."/>
            <person name="Yang Y."/>
        </authorList>
    </citation>
    <scope>NUCLEOTIDE SEQUENCE [LARGE SCALE GENOMIC DNA]</scope>
    <source>
        <strain evidence="25">Cfa_2016G</strain>
        <tissue evidence="25">Leaf</tissue>
    </source>
</reference>
<evidence type="ECO:0000256" key="18">
    <source>
        <dbReference type="ARBA" id="ARBA00045934"/>
    </source>
</evidence>
<protein>
    <recommendedName>
        <fullName evidence="6">tRNA-dihydrouridine(47) synthase [NAD(P)(+)]</fullName>
        <ecNumber evidence="5">1.3.1.89</ecNumber>
    </recommendedName>
    <alternativeName>
        <fullName evidence="17">tRNA-dihydrouridine synthase 3</fullName>
    </alternativeName>
</protein>
<evidence type="ECO:0000256" key="21">
    <source>
        <dbReference type="ARBA" id="ARBA00049447"/>
    </source>
</evidence>
<dbReference type="GO" id="GO:0005737">
    <property type="term" value="C:cytoplasm"/>
    <property type="evidence" value="ECO:0007669"/>
    <property type="project" value="UniProtKB-SubCell"/>
</dbReference>
<evidence type="ECO:0000256" key="9">
    <source>
        <dbReference type="ARBA" id="ARBA00022643"/>
    </source>
</evidence>
<accession>A0A5N6L0G4</accession>
<evidence type="ECO:0000256" key="6">
    <source>
        <dbReference type="ARBA" id="ARBA00022143"/>
    </source>
</evidence>
<dbReference type="PANTHER" id="PTHR45846:SF1">
    <property type="entry name" value="TRNA-DIHYDROURIDINE(47) SYNTHASE [NAD(P)(+)]-LIKE"/>
    <property type="match status" value="1"/>
</dbReference>
<comment type="catalytic activity">
    <reaction evidence="20">
        <text>a 5,6-dihydrouridine in mRNA + NAD(+) = a uridine in mRNA + NADH + H(+)</text>
        <dbReference type="Rhea" id="RHEA:69851"/>
        <dbReference type="Rhea" id="RHEA-COMP:14658"/>
        <dbReference type="Rhea" id="RHEA-COMP:17789"/>
        <dbReference type="ChEBI" id="CHEBI:15378"/>
        <dbReference type="ChEBI" id="CHEBI:57540"/>
        <dbReference type="ChEBI" id="CHEBI:57945"/>
        <dbReference type="ChEBI" id="CHEBI:65315"/>
        <dbReference type="ChEBI" id="CHEBI:74443"/>
    </reaction>
    <physiologicalReaction direction="right-to-left" evidence="20">
        <dbReference type="Rhea" id="RHEA:69853"/>
    </physiologicalReaction>
</comment>
<dbReference type="EC" id="1.3.1.89" evidence="5"/>
<dbReference type="Pfam" id="PF01207">
    <property type="entry name" value="Dus"/>
    <property type="match status" value="2"/>
</dbReference>
<dbReference type="GO" id="GO:0102265">
    <property type="term" value="F:tRNA-dihydrouridine47 synthase activity"/>
    <property type="evidence" value="ECO:0007669"/>
    <property type="project" value="UniProtKB-EC"/>
</dbReference>
<feature type="region of interest" description="Disordered" evidence="23">
    <location>
        <begin position="380"/>
        <end position="423"/>
    </location>
</feature>
<evidence type="ECO:0000256" key="10">
    <source>
        <dbReference type="ARBA" id="ARBA00022694"/>
    </source>
</evidence>
<comment type="catalytic activity">
    <reaction evidence="19">
        <text>5,6-dihydrouridine(47) in tRNA + NAD(+) = uridine(47) in tRNA + NADH + H(+)</text>
        <dbReference type="Rhea" id="RHEA:53364"/>
        <dbReference type="Rhea" id="RHEA-COMP:13539"/>
        <dbReference type="Rhea" id="RHEA-COMP:13540"/>
        <dbReference type="ChEBI" id="CHEBI:15378"/>
        <dbReference type="ChEBI" id="CHEBI:57540"/>
        <dbReference type="ChEBI" id="CHEBI:57945"/>
        <dbReference type="ChEBI" id="CHEBI:65315"/>
        <dbReference type="ChEBI" id="CHEBI:74443"/>
        <dbReference type="EC" id="1.3.1.89"/>
    </reaction>
    <physiologicalReaction direction="right-to-left" evidence="19">
        <dbReference type="Rhea" id="RHEA:53366"/>
    </physiologicalReaction>
</comment>
<feature type="domain" description="DUS-like FMN-binding" evidence="24">
    <location>
        <begin position="676"/>
        <end position="722"/>
    </location>
</feature>
<feature type="compositionally biased region" description="Basic and acidic residues" evidence="23">
    <location>
        <begin position="149"/>
        <end position="169"/>
    </location>
</feature>
<comment type="caution">
    <text evidence="25">The sequence shown here is derived from an EMBL/GenBank/DDBJ whole genome shotgun (WGS) entry which is preliminary data.</text>
</comment>
<evidence type="ECO:0000256" key="20">
    <source>
        <dbReference type="ARBA" id="ARBA00048342"/>
    </source>
</evidence>
<dbReference type="InterPro" id="IPR018517">
    <property type="entry name" value="tRNA_hU_synthase_CS"/>
</dbReference>
<dbReference type="Gene3D" id="3.20.20.70">
    <property type="entry name" value="Aldolase class I"/>
    <property type="match status" value="1"/>
</dbReference>
<evidence type="ECO:0000256" key="5">
    <source>
        <dbReference type="ARBA" id="ARBA00012376"/>
    </source>
</evidence>
<evidence type="ECO:0000256" key="22">
    <source>
        <dbReference type="ARBA" id="ARBA00049513"/>
    </source>
</evidence>
<dbReference type="EMBL" id="VIBQ01000038">
    <property type="protein sequence ID" value="KAB8446263.1"/>
    <property type="molecule type" value="Genomic_DNA"/>
</dbReference>
<evidence type="ECO:0000256" key="7">
    <source>
        <dbReference type="ARBA" id="ARBA00022490"/>
    </source>
</evidence>
<evidence type="ECO:0000256" key="23">
    <source>
        <dbReference type="SAM" id="MobiDB-lite"/>
    </source>
</evidence>
<dbReference type="OrthoDB" id="259935at2759"/>
<feature type="compositionally biased region" description="Basic and acidic residues" evidence="23">
    <location>
        <begin position="189"/>
        <end position="223"/>
    </location>
</feature>
<dbReference type="InterPro" id="IPR035587">
    <property type="entry name" value="DUS-like_FMN-bd"/>
</dbReference>
<dbReference type="PROSITE" id="PS01136">
    <property type="entry name" value="UPF0034"/>
    <property type="match status" value="1"/>
</dbReference>
<keyword evidence="14" id="KW-0521">NADP</keyword>
<dbReference type="Proteomes" id="UP000327013">
    <property type="component" value="Unassembled WGS sequence"/>
</dbReference>
<evidence type="ECO:0000313" key="25">
    <source>
        <dbReference type="EMBL" id="KAB8446263.1"/>
    </source>
</evidence>
<gene>
    <name evidence="25" type="ORF">FH972_025244</name>
</gene>
<keyword evidence="26" id="KW-1185">Reference proteome</keyword>
<keyword evidence="8" id="KW-0285">Flavoprotein</keyword>
<organism evidence="25 26">
    <name type="scientific">Carpinus fangiana</name>
    <dbReference type="NCBI Taxonomy" id="176857"/>
    <lineage>
        <taxon>Eukaryota</taxon>
        <taxon>Viridiplantae</taxon>
        <taxon>Streptophyta</taxon>
        <taxon>Embryophyta</taxon>
        <taxon>Tracheophyta</taxon>
        <taxon>Spermatophyta</taxon>
        <taxon>Magnoliopsida</taxon>
        <taxon>eudicotyledons</taxon>
        <taxon>Gunneridae</taxon>
        <taxon>Pentapetalae</taxon>
        <taxon>rosids</taxon>
        <taxon>fabids</taxon>
        <taxon>Fagales</taxon>
        <taxon>Betulaceae</taxon>
        <taxon>Carpinus</taxon>
    </lineage>
</organism>
<evidence type="ECO:0000256" key="3">
    <source>
        <dbReference type="ARBA" id="ARBA00004496"/>
    </source>
</evidence>
<comment type="function">
    <text evidence="18">Catalyzes the synthesis of dihydrouridine, a modified base found in the D-loop of most tRNAs. Specifically modifies U47 in cytoplasmic tRNAs. Catalyzes the synthesis of dihydrouridine in some mRNAs, thereby affecting their translation.</text>
</comment>
<comment type="subcellular location">
    <subcellularLocation>
        <location evidence="3">Cytoplasm</location>
    </subcellularLocation>
    <subcellularLocation>
        <location evidence="2">Nucleus</location>
    </subcellularLocation>
</comment>
<dbReference type="GO" id="GO:0050660">
    <property type="term" value="F:flavin adenine dinucleotide binding"/>
    <property type="evidence" value="ECO:0007669"/>
    <property type="project" value="InterPro"/>
</dbReference>
<dbReference type="Gene3D" id="4.10.1000.10">
    <property type="entry name" value="Zinc finger, CCCH-type"/>
    <property type="match status" value="1"/>
</dbReference>
<dbReference type="PANTHER" id="PTHR45846">
    <property type="entry name" value="TRNA-DIHYDROURIDINE(47) SYNTHASE [NAD(P)(+)]-LIKE"/>
    <property type="match status" value="1"/>
</dbReference>
<dbReference type="GO" id="GO:0046872">
    <property type="term" value="F:metal ion binding"/>
    <property type="evidence" value="ECO:0007669"/>
    <property type="project" value="UniProtKB-KW"/>
</dbReference>
<evidence type="ECO:0000256" key="12">
    <source>
        <dbReference type="ARBA" id="ARBA00022737"/>
    </source>
</evidence>
<dbReference type="Pfam" id="PF25585">
    <property type="entry name" value="zf-CCCH_DUS3L"/>
    <property type="match status" value="1"/>
</dbReference>
<evidence type="ECO:0000256" key="19">
    <source>
        <dbReference type="ARBA" id="ARBA00048266"/>
    </source>
</evidence>
<keyword evidence="11" id="KW-0479">Metal-binding</keyword>
<evidence type="ECO:0000259" key="24">
    <source>
        <dbReference type="Pfam" id="PF01207"/>
    </source>
</evidence>
<dbReference type="InterPro" id="IPR013785">
    <property type="entry name" value="Aldolase_TIM"/>
</dbReference>
<comment type="catalytic activity">
    <reaction evidence="21">
        <text>a 5,6-dihydrouridine in mRNA + NADP(+) = a uridine in mRNA + NADPH + H(+)</text>
        <dbReference type="Rhea" id="RHEA:69855"/>
        <dbReference type="Rhea" id="RHEA-COMP:14658"/>
        <dbReference type="Rhea" id="RHEA-COMP:17789"/>
        <dbReference type="ChEBI" id="CHEBI:15378"/>
        <dbReference type="ChEBI" id="CHEBI:57783"/>
        <dbReference type="ChEBI" id="CHEBI:58349"/>
        <dbReference type="ChEBI" id="CHEBI:65315"/>
        <dbReference type="ChEBI" id="CHEBI:74443"/>
    </reaction>
    <physiologicalReaction direction="right-to-left" evidence="21">
        <dbReference type="Rhea" id="RHEA:69857"/>
    </physiologicalReaction>
</comment>
<dbReference type="CDD" id="cd02801">
    <property type="entry name" value="DUS_like_FMN"/>
    <property type="match status" value="1"/>
</dbReference>
<evidence type="ECO:0000256" key="13">
    <source>
        <dbReference type="ARBA" id="ARBA00022833"/>
    </source>
</evidence>
<evidence type="ECO:0000256" key="17">
    <source>
        <dbReference type="ARBA" id="ARBA00031322"/>
    </source>
</evidence>
<evidence type="ECO:0000256" key="14">
    <source>
        <dbReference type="ARBA" id="ARBA00022857"/>
    </source>
</evidence>
<keyword evidence="10" id="KW-0819">tRNA processing</keyword>
<evidence type="ECO:0000256" key="4">
    <source>
        <dbReference type="ARBA" id="ARBA00005451"/>
    </source>
</evidence>
<evidence type="ECO:0000313" key="26">
    <source>
        <dbReference type="Proteomes" id="UP000327013"/>
    </source>
</evidence>
<comment type="catalytic activity">
    <reaction evidence="22">
        <text>5,6-dihydrouridine(47) in tRNA + NADP(+) = uridine(47) in tRNA + NADPH + H(+)</text>
        <dbReference type="Rhea" id="RHEA:53360"/>
        <dbReference type="Rhea" id="RHEA-COMP:13539"/>
        <dbReference type="Rhea" id="RHEA-COMP:13540"/>
        <dbReference type="ChEBI" id="CHEBI:15378"/>
        <dbReference type="ChEBI" id="CHEBI:57783"/>
        <dbReference type="ChEBI" id="CHEBI:58349"/>
        <dbReference type="ChEBI" id="CHEBI:65315"/>
        <dbReference type="ChEBI" id="CHEBI:74443"/>
        <dbReference type="EC" id="1.3.1.89"/>
    </reaction>
    <physiologicalReaction direction="right-to-left" evidence="22">
        <dbReference type="Rhea" id="RHEA:53362"/>
    </physiologicalReaction>
</comment>
<evidence type="ECO:0000256" key="2">
    <source>
        <dbReference type="ARBA" id="ARBA00004123"/>
    </source>
</evidence>
<evidence type="ECO:0000256" key="15">
    <source>
        <dbReference type="ARBA" id="ARBA00023002"/>
    </source>
</evidence>
<keyword evidence="9" id="KW-0288">FMN</keyword>
<dbReference type="SUPFAM" id="SSF51395">
    <property type="entry name" value="FMN-linked oxidoreductases"/>
    <property type="match status" value="1"/>
</dbReference>